<name>S5LZY4_9MOLU</name>
<reference evidence="2 3" key="1">
    <citation type="journal article" date="2013" name="Genome Biol. Evol.">
        <title>Comparison of metabolic capacities and inference of gene content evolution in mosquito-associated Spiroplasma diminutum and S. taiwanense.</title>
        <authorList>
            <person name="Lo W.S."/>
            <person name="Ku C."/>
            <person name="Chen L.L."/>
            <person name="Chang T.H."/>
            <person name="Kuo C.H."/>
        </authorList>
    </citation>
    <scope>NUCLEOTIDE SEQUENCE [LARGE SCALE GENOMIC DNA]</scope>
    <source>
        <strain evidence="2">CT-1</strain>
    </source>
</reference>
<keyword evidence="3" id="KW-1185">Reference proteome</keyword>
<dbReference type="PATRIC" id="fig|1276220.3.peg.690"/>
<evidence type="ECO:0008006" key="4">
    <source>
        <dbReference type="Google" id="ProtNLM"/>
    </source>
</evidence>
<proteinExistence type="inferred from homology"/>
<dbReference type="Pfam" id="PF06782">
    <property type="entry name" value="UPF0236"/>
    <property type="match status" value="1"/>
</dbReference>
<dbReference type="RefSeq" id="WP_020834436.1">
    <property type="nucleotide sequence ID" value="NC_021846.1"/>
</dbReference>
<dbReference type="KEGG" id="stai:STAIW_v1c06790"/>
<dbReference type="STRING" id="1276220.STAIW_v1c06790"/>
<dbReference type="NCBIfam" id="NF046004">
    <property type="entry name" value="ICE_Mbov_0401"/>
    <property type="match status" value="1"/>
</dbReference>
<dbReference type="eggNOG" id="COG3464">
    <property type="taxonomic scope" value="Bacteria"/>
</dbReference>
<gene>
    <name evidence="2" type="ORF">STAIW_v1c06790</name>
</gene>
<dbReference type="InterPro" id="IPR009620">
    <property type="entry name" value="UPF0236"/>
</dbReference>
<dbReference type="AlphaFoldDB" id="S5LZY4"/>
<comment type="similarity">
    <text evidence="1">Belongs to the UPF0236 family.</text>
</comment>
<protein>
    <recommendedName>
        <fullName evidence="4">Transposase</fullName>
    </recommendedName>
</protein>
<dbReference type="HOGENOM" id="CLU_080727_0_0_14"/>
<organism evidence="2 3">
    <name type="scientific">Spiroplasma taiwanense CT-1</name>
    <dbReference type="NCBI Taxonomy" id="1276220"/>
    <lineage>
        <taxon>Bacteria</taxon>
        <taxon>Bacillati</taxon>
        <taxon>Mycoplasmatota</taxon>
        <taxon>Mollicutes</taxon>
        <taxon>Entomoplasmatales</taxon>
        <taxon>Spiroplasmataceae</taxon>
        <taxon>Spiroplasma</taxon>
    </lineage>
</organism>
<sequence length="300" mass="36258">MLFNRKEEYKYLLNKRKEEIETRDMELLENRDKKKYILVKVKSRTITTEFGNLTFDRHIYKHYINKKWKYTALIDEELKLKKWSKLDSNLIELIKEQLGTGKRYRDIIEMFPEAQLSPMTISRIFKSIENQDKRNKVERKVNLVDKQRVYIFVDDAFVNVDRFKNKYKWRKLKRNKDTQIRVISFCTGFDIKTIHKKRRKLKDKRTTFFMGKDEKLTTEELAIRIYELGCNFYENFENAKLVVGGDGTTWIKELASFMGANYILDRFHAVREFRKLFLFSGKYQGKELFKIAIDLFYSGN</sequence>
<evidence type="ECO:0000313" key="2">
    <source>
        <dbReference type="EMBL" id="AGR41297.1"/>
    </source>
</evidence>
<accession>S5LZY4</accession>
<evidence type="ECO:0000256" key="1">
    <source>
        <dbReference type="ARBA" id="ARBA00006539"/>
    </source>
</evidence>
<dbReference type="EMBL" id="CP005074">
    <property type="protein sequence ID" value="AGR41297.1"/>
    <property type="molecule type" value="Genomic_DNA"/>
</dbReference>
<dbReference type="Proteomes" id="UP000014984">
    <property type="component" value="Chromosome"/>
</dbReference>
<evidence type="ECO:0000313" key="3">
    <source>
        <dbReference type="Proteomes" id="UP000014984"/>
    </source>
</evidence>
<dbReference type="OrthoDB" id="394306at2"/>